<dbReference type="InterPro" id="IPR036314">
    <property type="entry name" value="SOD_C_sf"/>
</dbReference>
<dbReference type="Pfam" id="PF00081">
    <property type="entry name" value="Sod_Fe_N"/>
    <property type="match status" value="1"/>
</dbReference>
<evidence type="ECO:0000259" key="8">
    <source>
        <dbReference type="Pfam" id="PF00081"/>
    </source>
</evidence>
<dbReference type="InterPro" id="IPR036324">
    <property type="entry name" value="Mn/Fe_SOD_N_sf"/>
</dbReference>
<accession>A0A8J4GH76</accession>
<dbReference type="PANTHER" id="PTHR43595">
    <property type="entry name" value="37S RIBOSOMAL PROTEIN S26, MITOCHONDRIAL"/>
    <property type="match status" value="1"/>
</dbReference>
<comment type="function">
    <text evidence="7">Destroys radicals which are normally produced within the cells and which are toxic to biological systems.</text>
</comment>
<dbReference type="AlphaFoldDB" id="A0A8J4GH76"/>
<evidence type="ECO:0000313" key="10">
    <source>
        <dbReference type="EMBL" id="GIM07699.1"/>
    </source>
</evidence>
<dbReference type="InterPro" id="IPR001189">
    <property type="entry name" value="Mn/Fe_SOD"/>
</dbReference>
<sequence length="244" mass="26680">CTVIQGVCATNVFLAFRWVDHSDTANMAFELPALPYDYGTLEPHVDSQTMLIHHTKHHQAYVNNLNAALDKFPELKDLGLVDINKAVGTTKLPGDVATTIRNNGGGHYNHTFFWKVMTNPSNTNGPSGAVKEAIEAAFGSVDEMKTKFNAAAAGRFGSGWAWLGVKGDGSLAITSTPNQDNPLMASLPDTTAMVPILGLDVWEHAYYLKYQNRRPEYIAAWWNVVNWEQVAANFDAAKTGAVLL</sequence>
<evidence type="ECO:0000256" key="5">
    <source>
        <dbReference type="ARBA" id="ARBA00049204"/>
    </source>
</evidence>
<feature type="domain" description="Manganese/iron superoxide dismutase N-terminal" evidence="8">
    <location>
        <begin position="29"/>
        <end position="117"/>
    </location>
</feature>
<protein>
    <recommendedName>
        <fullName evidence="2 7">Superoxide dismutase</fullName>
        <ecNumber evidence="2 7">1.15.1.1</ecNumber>
    </recommendedName>
</protein>
<proteinExistence type="inferred from homology"/>
<evidence type="ECO:0000256" key="3">
    <source>
        <dbReference type="ARBA" id="ARBA00022723"/>
    </source>
</evidence>
<dbReference type="EC" id="1.15.1.1" evidence="2 7"/>
<evidence type="ECO:0000256" key="4">
    <source>
        <dbReference type="ARBA" id="ARBA00023002"/>
    </source>
</evidence>
<dbReference type="InterPro" id="IPR019833">
    <property type="entry name" value="Mn/Fe_SOD_BS"/>
</dbReference>
<name>A0A8J4GH76_9CHLO</name>
<feature type="binding site" evidence="6">
    <location>
        <position position="53"/>
    </location>
    <ligand>
        <name>Mn(2+)</name>
        <dbReference type="ChEBI" id="CHEBI:29035"/>
    </ligand>
</feature>
<feature type="binding site" evidence="6">
    <location>
        <position position="110"/>
    </location>
    <ligand>
        <name>Mn(2+)</name>
        <dbReference type="ChEBI" id="CHEBI:29035"/>
    </ligand>
</feature>
<feature type="binding site" evidence="6">
    <location>
        <position position="204"/>
    </location>
    <ligand>
        <name>Mn(2+)</name>
        <dbReference type="ChEBI" id="CHEBI:29035"/>
    </ligand>
</feature>
<evidence type="ECO:0000256" key="6">
    <source>
        <dbReference type="PIRSR" id="PIRSR000349-1"/>
    </source>
</evidence>
<dbReference type="FunFam" id="1.10.287.990:FF:000001">
    <property type="entry name" value="Superoxide dismutase"/>
    <property type="match status" value="1"/>
</dbReference>
<keyword evidence="4 7" id="KW-0560">Oxidoreductase</keyword>
<dbReference type="SUPFAM" id="SSF54719">
    <property type="entry name" value="Fe,Mn superoxide dismutase (SOD), C-terminal domain"/>
    <property type="match status" value="1"/>
</dbReference>
<evidence type="ECO:0000313" key="11">
    <source>
        <dbReference type="Proteomes" id="UP000722791"/>
    </source>
</evidence>
<keyword evidence="3 6" id="KW-0479">Metal-binding</keyword>
<evidence type="ECO:0000256" key="7">
    <source>
        <dbReference type="RuleBase" id="RU000414"/>
    </source>
</evidence>
<comment type="catalytic activity">
    <reaction evidence="5 7">
        <text>2 superoxide + 2 H(+) = H2O2 + O2</text>
        <dbReference type="Rhea" id="RHEA:20696"/>
        <dbReference type="ChEBI" id="CHEBI:15378"/>
        <dbReference type="ChEBI" id="CHEBI:15379"/>
        <dbReference type="ChEBI" id="CHEBI:16240"/>
        <dbReference type="ChEBI" id="CHEBI:18421"/>
        <dbReference type="EC" id="1.15.1.1"/>
    </reaction>
</comment>
<comment type="similarity">
    <text evidence="1 7">Belongs to the iron/manganese superoxide dismutase family.</text>
</comment>
<dbReference type="PROSITE" id="PS00088">
    <property type="entry name" value="SOD_MN"/>
    <property type="match status" value="1"/>
</dbReference>
<comment type="caution">
    <text evidence="10">The sequence shown here is derived from an EMBL/GenBank/DDBJ whole genome shotgun (WGS) entry which is preliminary data.</text>
</comment>
<dbReference type="Gene3D" id="3.55.40.20">
    <property type="entry name" value="Iron/manganese superoxide dismutase, C-terminal domain"/>
    <property type="match status" value="1"/>
</dbReference>
<dbReference type="GO" id="GO:0004784">
    <property type="term" value="F:superoxide dismutase activity"/>
    <property type="evidence" value="ECO:0007669"/>
    <property type="project" value="UniProtKB-EC"/>
</dbReference>
<evidence type="ECO:0000256" key="1">
    <source>
        <dbReference type="ARBA" id="ARBA00008714"/>
    </source>
</evidence>
<feature type="binding site" evidence="6">
    <location>
        <position position="200"/>
    </location>
    <ligand>
        <name>Mn(2+)</name>
        <dbReference type="ChEBI" id="CHEBI:29035"/>
    </ligand>
</feature>
<dbReference type="FunFam" id="3.55.40.20:FF:000001">
    <property type="entry name" value="Superoxide dismutase"/>
    <property type="match status" value="1"/>
</dbReference>
<dbReference type="Proteomes" id="UP000722791">
    <property type="component" value="Unassembled WGS sequence"/>
</dbReference>
<dbReference type="SUPFAM" id="SSF46609">
    <property type="entry name" value="Fe,Mn superoxide dismutase (SOD), N-terminal domain"/>
    <property type="match status" value="1"/>
</dbReference>
<organism evidence="10 11">
    <name type="scientific">Volvox reticuliferus</name>
    <dbReference type="NCBI Taxonomy" id="1737510"/>
    <lineage>
        <taxon>Eukaryota</taxon>
        <taxon>Viridiplantae</taxon>
        <taxon>Chlorophyta</taxon>
        <taxon>core chlorophytes</taxon>
        <taxon>Chlorophyceae</taxon>
        <taxon>CS clade</taxon>
        <taxon>Chlamydomonadales</taxon>
        <taxon>Volvocaceae</taxon>
        <taxon>Volvox</taxon>
    </lineage>
</organism>
<feature type="domain" description="Manganese/iron superoxide dismutase C-terminal" evidence="9">
    <location>
        <begin position="126"/>
        <end position="232"/>
    </location>
</feature>
<feature type="non-terminal residue" evidence="10">
    <location>
        <position position="1"/>
    </location>
</feature>
<dbReference type="GO" id="GO:0046872">
    <property type="term" value="F:metal ion binding"/>
    <property type="evidence" value="ECO:0007669"/>
    <property type="project" value="UniProtKB-KW"/>
</dbReference>
<dbReference type="PIRSF" id="PIRSF000349">
    <property type="entry name" value="SODismutase"/>
    <property type="match status" value="1"/>
</dbReference>
<evidence type="ECO:0000259" key="9">
    <source>
        <dbReference type="Pfam" id="PF02777"/>
    </source>
</evidence>
<reference evidence="10" key="1">
    <citation type="journal article" date="2021" name="Proc. Natl. Acad. Sci. U.S.A.">
        <title>Three genomes in the algal genus Volvox reveal the fate of a haploid sex-determining region after a transition to homothallism.</title>
        <authorList>
            <person name="Yamamoto K."/>
            <person name="Hamaji T."/>
            <person name="Kawai-Toyooka H."/>
            <person name="Matsuzaki R."/>
            <person name="Takahashi F."/>
            <person name="Nishimura Y."/>
            <person name="Kawachi M."/>
            <person name="Noguchi H."/>
            <person name="Minakuchi Y."/>
            <person name="Umen J.G."/>
            <person name="Toyoda A."/>
            <person name="Nozaki H."/>
        </authorList>
    </citation>
    <scope>NUCLEOTIDE SEQUENCE</scope>
    <source>
        <strain evidence="10">NIES-3785</strain>
    </source>
</reference>
<dbReference type="Gene3D" id="1.10.287.990">
    <property type="entry name" value="Fe,Mn superoxide dismutase (SOD) domain"/>
    <property type="match status" value="1"/>
</dbReference>
<dbReference type="GO" id="GO:0005737">
    <property type="term" value="C:cytoplasm"/>
    <property type="evidence" value="ECO:0007669"/>
    <property type="project" value="TreeGrafter"/>
</dbReference>
<dbReference type="EMBL" id="BNCQ01000024">
    <property type="protein sequence ID" value="GIM07699.1"/>
    <property type="molecule type" value="Genomic_DNA"/>
</dbReference>
<dbReference type="InterPro" id="IPR019832">
    <property type="entry name" value="Mn/Fe_SOD_C"/>
</dbReference>
<dbReference type="PRINTS" id="PR01703">
    <property type="entry name" value="MNSODISMTASE"/>
</dbReference>
<dbReference type="PANTHER" id="PTHR43595:SF2">
    <property type="entry name" value="SMALL RIBOSOMAL SUBUNIT PROTEIN MS42"/>
    <property type="match status" value="1"/>
</dbReference>
<dbReference type="Pfam" id="PF02777">
    <property type="entry name" value="Sod_Fe_C"/>
    <property type="match status" value="1"/>
</dbReference>
<dbReference type="InterPro" id="IPR019831">
    <property type="entry name" value="Mn/Fe_SOD_N"/>
</dbReference>
<gene>
    <name evidence="10" type="ORF">Vretimale_11765</name>
</gene>
<evidence type="ECO:0000256" key="2">
    <source>
        <dbReference type="ARBA" id="ARBA00012682"/>
    </source>
</evidence>